<evidence type="ECO:0000313" key="2">
    <source>
        <dbReference type="Proteomes" id="UP001207337"/>
    </source>
</evidence>
<dbReference type="EMBL" id="JAJNDC010000004">
    <property type="protein sequence ID" value="MCW9714153.1"/>
    <property type="molecule type" value="Genomic_DNA"/>
</dbReference>
<accession>A0ABT3Q2B4</accession>
<protein>
    <submittedName>
        <fullName evidence="1">Uncharacterized protein</fullName>
    </submittedName>
</protein>
<reference evidence="1 2" key="1">
    <citation type="submission" date="2021-11" db="EMBL/GenBank/DDBJ databases">
        <title>Aliifidinibius sp. nov., a new bacterium isolated from saline soil.</title>
        <authorList>
            <person name="Galisteo C."/>
            <person name="De La Haba R."/>
            <person name="Sanchez-Porro C."/>
            <person name="Ventosa A."/>
        </authorList>
    </citation>
    <scope>NUCLEOTIDE SEQUENCE [LARGE SCALE GENOMIC DNA]</scope>
    <source>
        <strain evidence="1 2">KACC 190600</strain>
    </source>
</reference>
<evidence type="ECO:0000313" key="1">
    <source>
        <dbReference type="EMBL" id="MCW9714153.1"/>
    </source>
</evidence>
<keyword evidence="2" id="KW-1185">Reference proteome</keyword>
<dbReference type="RefSeq" id="WP_265791250.1">
    <property type="nucleotide sequence ID" value="NZ_BAABRS010000004.1"/>
</dbReference>
<gene>
    <name evidence="1" type="ORF">LQ318_14665</name>
</gene>
<dbReference type="Proteomes" id="UP001207337">
    <property type="component" value="Unassembled WGS sequence"/>
</dbReference>
<comment type="caution">
    <text evidence="1">The sequence shown here is derived from an EMBL/GenBank/DDBJ whole genome shotgun (WGS) entry which is preliminary data.</text>
</comment>
<proteinExistence type="predicted"/>
<sequence>MGYKNIQQYKDLSQSVRSKVEKLHKVYPEFKKKAIQEATFQIIKKEQSEDAEKSC</sequence>
<name>A0ABT3Q2B4_9BACT</name>
<organism evidence="1 2">
    <name type="scientific">Fodinibius salicampi</name>
    <dbReference type="NCBI Taxonomy" id="1920655"/>
    <lineage>
        <taxon>Bacteria</taxon>
        <taxon>Pseudomonadati</taxon>
        <taxon>Balneolota</taxon>
        <taxon>Balneolia</taxon>
        <taxon>Balneolales</taxon>
        <taxon>Balneolaceae</taxon>
        <taxon>Fodinibius</taxon>
    </lineage>
</organism>